<dbReference type="InterPro" id="IPR021109">
    <property type="entry name" value="Peptidase_aspartic_dom_sf"/>
</dbReference>
<organism evidence="2 3">
    <name type="scientific">Piromyces finnis</name>
    <dbReference type="NCBI Taxonomy" id="1754191"/>
    <lineage>
        <taxon>Eukaryota</taxon>
        <taxon>Fungi</taxon>
        <taxon>Fungi incertae sedis</taxon>
        <taxon>Chytridiomycota</taxon>
        <taxon>Chytridiomycota incertae sedis</taxon>
        <taxon>Neocallimastigomycetes</taxon>
        <taxon>Neocallimastigales</taxon>
        <taxon>Neocallimastigaceae</taxon>
        <taxon>Piromyces</taxon>
    </lineage>
</organism>
<name>A0A1Y1VFL2_9FUNG</name>
<dbReference type="EMBL" id="MCFH01000012">
    <property type="protein sequence ID" value="ORX53741.1"/>
    <property type="molecule type" value="Genomic_DNA"/>
</dbReference>
<feature type="compositionally biased region" description="Low complexity" evidence="1">
    <location>
        <begin position="29"/>
        <end position="69"/>
    </location>
</feature>
<proteinExistence type="predicted"/>
<evidence type="ECO:0000313" key="3">
    <source>
        <dbReference type="Proteomes" id="UP000193719"/>
    </source>
</evidence>
<accession>A0A1Y1VFL2</accession>
<reference evidence="2 3" key="1">
    <citation type="submission" date="2016-08" db="EMBL/GenBank/DDBJ databases">
        <title>Genomes of anaerobic fungi encode conserved fungal cellulosomes for biomass hydrolysis.</title>
        <authorList>
            <consortium name="DOE Joint Genome Institute"/>
            <person name="Haitjema C.H."/>
            <person name="Gilmore S.P."/>
            <person name="Henske J.K."/>
            <person name="Solomon K.V."/>
            <person name="De Groot R."/>
            <person name="Kuo A."/>
            <person name="Mondo S.J."/>
            <person name="Salamov A.A."/>
            <person name="Labutti K."/>
            <person name="Zhao Z."/>
            <person name="Chiniquy J."/>
            <person name="Barry K."/>
            <person name="Brewer H.M."/>
            <person name="Purvine S.O."/>
            <person name="Wright A.T."/>
            <person name="Boxma B."/>
            <person name="Van Alen T."/>
            <person name="Hackstein J.H."/>
            <person name="Baker S.E."/>
            <person name="Grigoriev I.V."/>
            <person name="O'Malley M.A."/>
        </authorList>
    </citation>
    <scope>NUCLEOTIDE SEQUENCE [LARGE SCALE GENOMIC DNA]</scope>
    <source>
        <strain evidence="3">finn</strain>
    </source>
</reference>
<evidence type="ECO:0008006" key="4">
    <source>
        <dbReference type="Google" id="ProtNLM"/>
    </source>
</evidence>
<feature type="compositionally biased region" description="Polar residues" evidence="1">
    <location>
        <begin position="18"/>
        <end position="28"/>
    </location>
</feature>
<dbReference type="Gene3D" id="2.40.70.10">
    <property type="entry name" value="Acid Proteases"/>
    <property type="match status" value="1"/>
</dbReference>
<sequence length="452" mass="51187">MEEDTFNRKFVNPHSRSRSPSKNSDVDQNSPNKLTNNLNNNNSNSKNLFSNNLNNDNVNNNNVNEINVNDNNVYNNVTNNEIINKNSNISNTNNSINTNSNIDNSKLVQNINNKVRFKDPPVSPDHNNKSDVHMTSPKIRKDRHTILVNKNNIEPYNIEKDLANTKCNISFAQILDICPKLRSELTKNLKLEKLKFVNSMYFNDDFNFYNNNITAHNAKFKNDDLGIVLASVDNIKNKLLIDSGSNLNLVTTKYFNKLPGQYDTVGVCRGKIGEALGDDTISNAIVVRLPIVINSYSFIANFCVIEHDAAYFDILISLKTIADNYLFINPVSKTVCRCTSPDSFEVLAPIVEDQDAEIVTCFIKFLSPHKNIYSSKFSDELEDFSNNFSNLKVTQNENLSPSDYIHSENFISELDPQYRDIIINSLNDNIDVIATSSEQLSPSDLNPHRIEL</sequence>
<comment type="caution">
    <text evidence="2">The sequence shown here is derived from an EMBL/GenBank/DDBJ whole genome shotgun (WGS) entry which is preliminary data.</text>
</comment>
<dbReference type="Proteomes" id="UP000193719">
    <property type="component" value="Unassembled WGS sequence"/>
</dbReference>
<evidence type="ECO:0000313" key="2">
    <source>
        <dbReference type="EMBL" id="ORX53741.1"/>
    </source>
</evidence>
<reference evidence="2 3" key="2">
    <citation type="submission" date="2016-08" db="EMBL/GenBank/DDBJ databases">
        <title>Pervasive Adenine N6-methylation of Active Genes in Fungi.</title>
        <authorList>
            <consortium name="DOE Joint Genome Institute"/>
            <person name="Mondo S.J."/>
            <person name="Dannebaum R.O."/>
            <person name="Kuo R.C."/>
            <person name="Labutti K."/>
            <person name="Haridas S."/>
            <person name="Kuo A."/>
            <person name="Salamov A."/>
            <person name="Ahrendt S.R."/>
            <person name="Lipzen A."/>
            <person name="Sullivan W."/>
            <person name="Andreopoulos W.B."/>
            <person name="Clum A."/>
            <person name="Lindquist E."/>
            <person name="Daum C."/>
            <person name="Ramamoorthy G.K."/>
            <person name="Gryganskyi A."/>
            <person name="Culley D."/>
            <person name="Magnuson J.K."/>
            <person name="James T.Y."/>
            <person name="O'Malley M.A."/>
            <person name="Stajich J.E."/>
            <person name="Spatafora J.W."/>
            <person name="Visel A."/>
            <person name="Grigoriev I.V."/>
        </authorList>
    </citation>
    <scope>NUCLEOTIDE SEQUENCE [LARGE SCALE GENOMIC DNA]</scope>
    <source>
        <strain evidence="3">finn</strain>
    </source>
</reference>
<gene>
    <name evidence="2" type="ORF">BCR36DRAFT_283782</name>
</gene>
<dbReference type="AlphaFoldDB" id="A0A1Y1VFL2"/>
<protein>
    <recommendedName>
        <fullName evidence="4">Peptidase A2 domain-containing protein</fullName>
    </recommendedName>
</protein>
<evidence type="ECO:0000256" key="1">
    <source>
        <dbReference type="SAM" id="MobiDB-lite"/>
    </source>
</evidence>
<keyword evidence="3" id="KW-1185">Reference proteome</keyword>
<feature type="region of interest" description="Disordered" evidence="1">
    <location>
        <begin position="1"/>
        <end position="69"/>
    </location>
</feature>
<dbReference type="OrthoDB" id="5535068at2759"/>